<dbReference type="SUPFAM" id="SSF56399">
    <property type="entry name" value="ADP-ribosylation"/>
    <property type="match status" value="1"/>
</dbReference>
<keyword evidence="1" id="KW-0677">Repeat</keyword>
<dbReference type="Gene3D" id="3.90.176.10">
    <property type="entry name" value="Toxin ADP-ribosyltransferase, Chain A, domain 1"/>
    <property type="match status" value="1"/>
</dbReference>
<dbReference type="PANTHER" id="PTHR24111">
    <property type="entry name" value="LEUCINE-RICH REPEAT-CONTAINING PROTEIN 34"/>
    <property type="match status" value="1"/>
</dbReference>
<evidence type="ECO:0000256" key="1">
    <source>
        <dbReference type="ARBA" id="ARBA00022737"/>
    </source>
</evidence>
<evidence type="ECO:0000313" key="4">
    <source>
        <dbReference type="Proteomes" id="UP000663829"/>
    </source>
</evidence>
<dbReference type="InterPro" id="IPR052201">
    <property type="entry name" value="LRR-containing_regulator"/>
</dbReference>
<comment type="caution">
    <text evidence="2">The sequence shown here is derived from an EMBL/GenBank/DDBJ whole genome shotgun (WGS) entry which is preliminary data.</text>
</comment>
<protein>
    <recommendedName>
        <fullName evidence="5">Mono(ADP-ribosyl)transferase</fullName>
    </recommendedName>
</protein>
<organism evidence="2 4">
    <name type="scientific">Didymodactylos carnosus</name>
    <dbReference type="NCBI Taxonomy" id="1234261"/>
    <lineage>
        <taxon>Eukaryota</taxon>
        <taxon>Metazoa</taxon>
        <taxon>Spiralia</taxon>
        <taxon>Gnathifera</taxon>
        <taxon>Rotifera</taxon>
        <taxon>Eurotatoria</taxon>
        <taxon>Bdelloidea</taxon>
        <taxon>Philodinida</taxon>
        <taxon>Philodinidae</taxon>
        <taxon>Didymodactylos</taxon>
    </lineage>
</organism>
<dbReference type="SMART" id="SM00368">
    <property type="entry name" value="LRR_RI"/>
    <property type="match status" value="9"/>
</dbReference>
<dbReference type="OrthoDB" id="120976at2759"/>
<sequence>MIVATAATMFESDDDEELNNLRFFDIGHVTHEDEKSSLIIDCLNSPLASFEEACKPLENLIDNIQTKVYIIRQQQQMGNHNCVCLVPDESAAIQLYTWEWSPHSTCIYFILNETLRHPLANSVLWYSYLKLLLTAIDKLPPIERCTLYRGIRLCDLSGEYEDDKVYTWWNITSCLQSQEQMTSRIFLGTHGTRTLFQIDCYSGKKNPLSQDGDEVILMPGFHFQVIGKLRSLDELNTIYIREIEPSSLTLIKPPIIATTAIAVEEEPSLAPEEVKKKHRRKSTLTKTKKTFKSTALRLIEMSKLSNECADHILEFSNKKLSIDELNLSLNERLTQKITILNLSNTNLIKEKVKIIADMLKTNQTLDELNLSYNSLGNAGCILIAQALYHNQHLKNLSLYNTKISSDSSCYLGEMLAVNKRLRSLHLGVNSLGNLGVKYLFIEGSNIQLHYLNLCCNRIDHEGCQYLVKMLARNETLTYFDIGGNAIKDRGVQEICNSLLNNQTLTELHMWHCQITDSNAIGDLLKSNLTLVELDLEGNHITDNGGMIIADILLSTTIKSKTLKLLNLSHNKITDKCTKRLITITDLTVVV</sequence>
<accession>A0A815T0A7</accession>
<dbReference type="Proteomes" id="UP000663829">
    <property type="component" value="Unassembled WGS sequence"/>
</dbReference>
<name>A0A815T0A7_9BILA</name>
<dbReference type="EMBL" id="CAJOBC010087493">
    <property type="protein sequence ID" value="CAF4357375.1"/>
    <property type="molecule type" value="Genomic_DNA"/>
</dbReference>
<dbReference type="SUPFAM" id="SSF52047">
    <property type="entry name" value="RNI-like"/>
    <property type="match status" value="1"/>
</dbReference>
<keyword evidence="4" id="KW-1185">Reference proteome</keyword>
<dbReference type="EMBL" id="CAJNOQ010021996">
    <property type="protein sequence ID" value="CAF1494791.1"/>
    <property type="molecule type" value="Genomic_DNA"/>
</dbReference>
<dbReference type="InterPro" id="IPR001611">
    <property type="entry name" value="Leu-rich_rpt"/>
</dbReference>
<evidence type="ECO:0000313" key="2">
    <source>
        <dbReference type="EMBL" id="CAF1494791.1"/>
    </source>
</evidence>
<dbReference type="PANTHER" id="PTHR24111:SF1">
    <property type="entry name" value="LEUCINE-RICH REPEAT-CONTAINING PROTEIN"/>
    <property type="match status" value="1"/>
</dbReference>
<proteinExistence type="predicted"/>
<dbReference type="Pfam" id="PF13516">
    <property type="entry name" value="LRR_6"/>
    <property type="match status" value="5"/>
</dbReference>
<dbReference type="Gene3D" id="3.80.10.10">
    <property type="entry name" value="Ribonuclease Inhibitor"/>
    <property type="match status" value="3"/>
</dbReference>
<dbReference type="AlphaFoldDB" id="A0A815T0A7"/>
<dbReference type="InterPro" id="IPR032675">
    <property type="entry name" value="LRR_dom_sf"/>
</dbReference>
<dbReference type="Proteomes" id="UP000681722">
    <property type="component" value="Unassembled WGS sequence"/>
</dbReference>
<gene>
    <name evidence="2" type="ORF">GPM918_LOCUS36420</name>
    <name evidence="3" type="ORF">SRO942_LOCUS37154</name>
</gene>
<evidence type="ECO:0008006" key="5">
    <source>
        <dbReference type="Google" id="ProtNLM"/>
    </source>
</evidence>
<evidence type="ECO:0000313" key="3">
    <source>
        <dbReference type="EMBL" id="CAF4357375.1"/>
    </source>
</evidence>
<reference evidence="2" key="1">
    <citation type="submission" date="2021-02" db="EMBL/GenBank/DDBJ databases">
        <authorList>
            <person name="Nowell W R."/>
        </authorList>
    </citation>
    <scope>NUCLEOTIDE SEQUENCE</scope>
</reference>